<dbReference type="GO" id="GO:0005524">
    <property type="term" value="F:ATP binding"/>
    <property type="evidence" value="ECO:0007669"/>
    <property type="project" value="UniProtKB-KW"/>
</dbReference>
<evidence type="ECO:0000256" key="3">
    <source>
        <dbReference type="ARBA" id="ARBA00022777"/>
    </source>
</evidence>
<organism evidence="7 8">
    <name type="scientific">Tulasnella calospora MUT 4182</name>
    <dbReference type="NCBI Taxonomy" id="1051891"/>
    <lineage>
        <taxon>Eukaryota</taxon>
        <taxon>Fungi</taxon>
        <taxon>Dikarya</taxon>
        <taxon>Basidiomycota</taxon>
        <taxon>Agaricomycotina</taxon>
        <taxon>Agaricomycetes</taxon>
        <taxon>Cantharellales</taxon>
        <taxon>Tulasnellaceae</taxon>
        <taxon>Tulasnella</taxon>
    </lineage>
</organism>
<evidence type="ECO:0000256" key="1">
    <source>
        <dbReference type="ARBA" id="ARBA00022679"/>
    </source>
</evidence>
<gene>
    <name evidence="7" type="ORF">M407DRAFT_76971</name>
</gene>
<evidence type="ECO:0000313" key="7">
    <source>
        <dbReference type="EMBL" id="KIO24469.1"/>
    </source>
</evidence>
<dbReference type="Gene3D" id="1.10.510.10">
    <property type="entry name" value="Transferase(Phosphotransferase) domain 1"/>
    <property type="match status" value="1"/>
</dbReference>
<evidence type="ECO:0000256" key="5">
    <source>
        <dbReference type="SAM" id="MobiDB-lite"/>
    </source>
</evidence>
<dbReference type="PANTHER" id="PTHR44329">
    <property type="entry name" value="SERINE/THREONINE-PROTEIN KINASE TNNI3K-RELATED"/>
    <property type="match status" value="1"/>
</dbReference>
<keyword evidence="1" id="KW-0808">Transferase</keyword>
<dbReference type="HOGENOM" id="CLU_000288_7_18_1"/>
<sequence length="264" mass="29548">RLSQLTIREAEFLVSLSHENIIKLEGFAEDLSRNMVWLVFPWEENGTLKDFIASAEWEIPERISLLHDVARGVEYLHGREPPICHGDLKSVNVLVNSECRAVITDFGSAHHPNTRDRKKERGRSKNDPQPAPSPEATFCRSTNTITLTCNHYTLRWAAPELLGEDDASLASDVWAFGCVAYEAMTNSIPFQDVKDAVVVKRVVRGDLPSISSDARMALIQALCTLVRQCWSIDASKRPTSEDCRGAIAWMVRTTGLRVVCTQPN</sequence>
<keyword evidence="3" id="KW-0418">Kinase</keyword>
<reference evidence="8" key="2">
    <citation type="submission" date="2015-01" db="EMBL/GenBank/DDBJ databases">
        <title>Evolutionary Origins and Diversification of the Mycorrhizal Mutualists.</title>
        <authorList>
            <consortium name="DOE Joint Genome Institute"/>
            <consortium name="Mycorrhizal Genomics Consortium"/>
            <person name="Kohler A."/>
            <person name="Kuo A."/>
            <person name="Nagy L.G."/>
            <person name="Floudas D."/>
            <person name="Copeland A."/>
            <person name="Barry K.W."/>
            <person name="Cichocki N."/>
            <person name="Veneault-Fourrey C."/>
            <person name="LaButti K."/>
            <person name="Lindquist E.A."/>
            <person name="Lipzen A."/>
            <person name="Lundell T."/>
            <person name="Morin E."/>
            <person name="Murat C."/>
            <person name="Riley R."/>
            <person name="Ohm R."/>
            <person name="Sun H."/>
            <person name="Tunlid A."/>
            <person name="Henrissat B."/>
            <person name="Grigoriev I.V."/>
            <person name="Hibbett D.S."/>
            <person name="Martin F."/>
        </authorList>
    </citation>
    <scope>NUCLEOTIDE SEQUENCE [LARGE SCALE GENOMIC DNA]</scope>
    <source>
        <strain evidence="8">MUT 4182</strain>
    </source>
</reference>
<dbReference type="PIRSF" id="PIRSF000654">
    <property type="entry name" value="Integrin-linked_kinase"/>
    <property type="match status" value="1"/>
</dbReference>
<dbReference type="PROSITE" id="PS50011">
    <property type="entry name" value="PROTEIN_KINASE_DOM"/>
    <property type="match status" value="1"/>
</dbReference>
<dbReference type="SMART" id="SM00220">
    <property type="entry name" value="S_TKc"/>
    <property type="match status" value="1"/>
</dbReference>
<feature type="domain" description="Protein kinase" evidence="6">
    <location>
        <begin position="1"/>
        <end position="250"/>
    </location>
</feature>
<protein>
    <recommendedName>
        <fullName evidence="6">Protein kinase domain-containing protein</fullName>
    </recommendedName>
</protein>
<feature type="non-terminal residue" evidence="7">
    <location>
        <position position="1"/>
    </location>
</feature>
<dbReference type="InterPro" id="IPR011009">
    <property type="entry name" value="Kinase-like_dom_sf"/>
</dbReference>
<keyword evidence="4" id="KW-0067">ATP-binding</keyword>
<dbReference type="Pfam" id="PF00069">
    <property type="entry name" value="Pkinase"/>
    <property type="match status" value="1"/>
</dbReference>
<dbReference type="EMBL" id="KN823061">
    <property type="protein sequence ID" value="KIO24469.1"/>
    <property type="molecule type" value="Genomic_DNA"/>
</dbReference>
<keyword evidence="8" id="KW-1185">Reference proteome</keyword>
<dbReference type="OrthoDB" id="346907at2759"/>
<evidence type="ECO:0000259" key="6">
    <source>
        <dbReference type="PROSITE" id="PS50011"/>
    </source>
</evidence>
<accession>A0A0C3QG95</accession>
<dbReference type="GO" id="GO:0004674">
    <property type="term" value="F:protein serine/threonine kinase activity"/>
    <property type="evidence" value="ECO:0007669"/>
    <property type="project" value="TreeGrafter"/>
</dbReference>
<evidence type="ECO:0000256" key="2">
    <source>
        <dbReference type="ARBA" id="ARBA00022741"/>
    </source>
</evidence>
<evidence type="ECO:0000256" key="4">
    <source>
        <dbReference type="ARBA" id="ARBA00022840"/>
    </source>
</evidence>
<dbReference type="PANTHER" id="PTHR44329:SF288">
    <property type="entry name" value="MITOGEN-ACTIVATED PROTEIN KINASE KINASE KINASE 20"/>
    <property type="match status" value="1"/>
</dbReference>
<dbReference type="STRING" id="1051891.A0A0C3QG95"/>
<name>A0A0C3QG95_9AGAM</name>
<keyword evidence="2" id="KW-0547">Nucleotide-binding</keyword>
<feature type="region of interest" description="Disordered" evidence="5">
    <location>
        <begin position="108"/>
        <end position="137"/>
    </location>
</feature>
<dbReference type="SUPFAM" id="SSF56112">
    <property type="entry name" value="Protein kinase-like (PK-like)"/>
    <property type="match status" value="1"/>
</dbReference>
<evidence type="ECO:0000313" key="8">
    <source>
        <dbReference type="Proteomes" id="UP000054248"/>
    </source>
</evidence>
<dbReference type="InterPro" id="IPR000719">
    <property type="entry name" value="Prot_kinase_dom"/>
</dbReference>
<dbReference type="AlphaFoldDB" id="A0A0C3QG95"/>
<proteinExistence type="predicted"/>
<dbReference type="InterPro" id="IPR008271">
    <property type="entry name" value="Ser/Thr_kinase_AS"/>
</dbReference>
<dbReference type="Proteomes" id="UP000054248">
    <property type="component" value="Unassembled WGS sequence"/>
</dbReference>
<reference evidence="7 8" key="1">
    <citation type="submission" date="2014-04" db="EMBL/GenBank/DDBJ databases">
        <authorList>
            <consortium name="DOE Joint Genome Institute"/>
            <person name="Kuo A."/>
            <person name="Girlanda M."/>
            <person name="Perotto S."/>
            <person name="Kohler A."/>
            <person name="Nagy L.G."/>
            <person name="Floudas D."/>
            <person name="Copeland A."/>
            <person name="Barry K.W."/>
            <person name="Cichocki N."/>
            <person name="Veneault-Fourrey C."/>
            <person name="LaButti K."/>
            <person name="Lindquist E.A."/>
            <person name="Lipzen A."/>
            <person name="Lundell T."/>
            <person name="Morin E."/>
            <person name="Murat C."/>
            <person name="Sun H."/>
            <person name="Tunlid A."/>
            <person name="Henrissat B."/>
            <person name="Grigoriev I.V."/>
            <person name="Hibbett D.S."/>
            <person name="Martin F."/>
            <person name="Nordberg H.P."/>
            <person name="Cantor M.N."/>
            <person name="Hua S.X."/>
        </authorList>
    </citation>
    <scope>NUCLEOTIDE SEQUENCE [LARGE SCALE GENOMIC DNA]</scope>
    <source>
        <strain evidence="7 8">MUT 4182</strain>
    </source>
</reference>
<dbReference type="InterPro" id="IPR051681">
    <property type="entry name" value="Ser/Thr_Kinases-Pseudokinases"/>
</dbReference>
<feature type="compositionally biased region" description="Basic and acidic residues" evidence="5">
    <location>
        <begin position="113"/>
        <end position="126"/>
    </location>
</feature>
<dbReference type="PROSITE" id="PS00108">
    <property type="entry name" value="PROTEIN_KINASE_ST"/>
    <property type="match status" value="1"/>
</dbReference>